<evidence type="ECO:0000256" key="8">
    <source>
        <dbReference type="ARBA" id="ARBA00023136"/>
    </source>
</evidence>
<dbReference type="Gene3D" id="3.10.350.10">
    <property type="entry name" value="LysM domain"/>
    <property type="match status" value="2"/>
</dbReference>
<keyword evidence="12" id="KW-0961">Cell wall biogenesis/degradation</keyword>
<dbReference type="CDD" id="cd16894">
    <property type="entry name" value="MltD-like"/>
    <property type="match status" value="1"/>
</dbReference>
<gene>
    <name evidence="18" type="primary">mltD</name>
    <name evidence="18" type="ORF">GJV78_18815</name>
</gene>
<keyword evidence="5" id="KW-1003">Cell membrane</keyword>
<comment type="caution">
    <text evidence="18">The sequence shown here is derived from an EMBL/GenBank/DDBJ whole genome shotgun (WGS) entry which is preliminary data.</text>
</comment>
<keyword evidence="9" id="KW-0564">Palmitate</keyword>
<dbReference type="AlphaFoldDB" id="A0A6L6IP43"/>
<dbReference type="Proteomes" id="UP000477739">
    <property type="component" value="Unassembled WGS sequence"/>
</dbReference>
<protein>
    <recommendedName>
        <fullName evidence="14">Membrane-bound lytic murein transglycosylase D</fullName>
        <ecNumber evidence="4">4.2.2.n1</ecNumber>
    </recommendedName>
    <alternativeName>
        <fullName evidence="15">Murein hydrolase D</fullName>
    </alternativeName>
    <alternativeName>
        <fullName evidence="16">Regulatory protein DniR</fullName>
    </alternativeName>
</protein>
<feature type="domain" description="LysM" evidence="17">
    <location>
        <begin position="403"/>
        <end position="451"/>
    </location>
</feature>
<dbReference type="OrthoDB" id="9815002at2"/>
<dbReference type="Pfam" id="PF01464">
    <property type="entry name" value="SLT"/>
    <property type="match status" value="1"/>
</dbReference>
<evidence type="ECO:0000256" key="9">
    <source>
        <dbReference type="ARBA" id="ARBA00023139"/>
    </source>
</evidence>
<reference evidence="18 19" key="1">
    <citation type="submission" date="2019-11" db="EMBL/GenBank/DDBJ databases">
        <title>Escherichia alba sp. nov. isolated from the gut of plastic-eating superworms Zophobas atratus.</title>
        <authorList>
            <person name="Yang Y."/>
        </authorList>
    </citation>
    <scope>NUCLEOTIDE SEQUENCE [LARGE SCALE GENOMIC DNA]</scope>
    <source>
        <strain evidence="19">BIT-B35</strain>
    </source>
</reference>
<evidence type="ECO:0000256" key="11">
    <source>
        <dbReference type="ARBA" id="ARBA00023288"/>
    </source>
</evidence>
<dbReference type="InterPro" id="IPR036779">
    <property type="entry name" value="LysM_dom_sf"/>
</dbReference>
<comment type="catalytic activity">
    <reaction evidence="1">
        <text>Exolytic cleavage of the (1-&gt;4)-beta-glycosidic linkage between N-acetylmuramic acid (MurNAc) and N-acetylglucosamine (GlcNAc) residues in peptidoglycan, from either the reducing or the non-reducing ends of the peptidoglycan chains, with concomitant formation of a 1,6-anhydrobond in the MurNAc residue.</text>
        <dbReference type="EC" id="4.2.2.n1"/>
    </reaction>
</comment>
<dbReference type="EC" id="4.2.2.n1" evidence="4"/>
<name>A0A6L6IP43_9ENTR</name>
<evidence type="ECO:0000313" key="18">
    <source>
        <dbReference type="EMBL" id="MTH48269.1"/>
    </source>
</evidence>
<dbReference type="InterPro" id="IPR000189">
    <property type="entry name" value="Transglyc_AS"/>
</dbReference>
<dbReference type="GO" id="GO:0000270">
    <property type="term" value="P:peptidoglycan metabolic process"/>
    <property type="evidence" value="ECO:0007669"/>
    <property type="project" value="InterPro"/>
</dbReference>
<dbReference type="Pfam" id="PF01476">
    <property type="entry name" value="LysM"/>
    <property type="match status" value="2"/>
</dbReference>
<dbReference type="SUPFAM" id="SSF54106">
    <property type="entry name" value="LysM domain"/>
    <property type="match status" value="2"/>
</dbReference>
<keyword evidence="19" id="KW-1185">Reference proteome</keyword>
<dbReference type="PROSITE" id="PS00922">
    <property type="entry name" value="TRANSGLYCOSYLASE"/>
    <property type="match status" value="1"/>
</dbReference>
<sequence>MKAKAILFASVLLVGCQSSQNTGNIQQIAQSLSAAGQTKAEKSASQARWMNDGTSVASDQDLWAFIGDELKMGIPENARIREQRQKYLRNKSYLHDVTLRAEPYMYWIAGQVKKRNMPMELVLLPIVESAFDPHATSGANAAGIWQIIPSTGRNYGLKQTRSYDARRDVVASTTAALNIMQRLNKMFNGDWLLTVAAYNSGEGRVMKAIKANRASGKPTDFWSLSLPYETKIYVPKMLALSDIFKNSERYGVRLPTTDESRALARVHLNSPVEMAQIADMAGIPISKLKTFNAGVKGSTLGVSSPQYVMVPKKHAERLRESLASGDFAAVQPTLVANNQPLRSRSYTVRSGDTLSGIASRLGVSSGDLQQWNNLRGTKLQVGQSLAIGAGSSAQRLAKNNDSITYHVREGDSLSSIAKRHGVDIEDVMRWNSDAASLQPGDRLTLFVKNSSTPES</sequence>
<dbReference type="GO" id="GO:0005886">
    <property type="term" value="C:plasma membrane"/>
    <property type="evidence" value="ECO:0007669"/>
    <property type="project" value="UniProtKB-SubCell"/>
</dbReference>
<comment type="function">
    <text evidence="13">Murein-degrading enzyme. May play a role in recycling of muropeptides during cell elongation and/or cell division.</text>
</comment>
<keyword evidence="6" id="KW-0732">Signal</keyword>
<dbReference type="SMART" id="SM00257">
    <property type="entry name" value="LysM"/>
    <property type="match status" value="2"/>
</dbReference>
<keyword evidence="7" id="KW-0677">Repeat</keyword>
<organism evidence="18 19">
    <name type="scientific">Intestinirhabdus alba</name>
    <dbReference type="NCBI Taxonomy" id="2899544"/>
    <lineage>
        <taxon>Bacteria</taxon>
        <taxon>Pseudomonadati</taxon>
        <taxon>Pseudomonadota</taxon>
        <taxon>Gammaproteobacteria</taxon>
        <taxon>Enterobacterales</taxon>
        <taxon>Enterobacteriaceae</taxon>
        <taxon>Intestinirhabdus</taxon>
    </lineage>
</organism>
<evidence type="ECO:0000256" key="3">
    <source>
        <dbReference type="ARBA" id="ARBA00007734"/>
    </source>
</evidence>
<comment type="subcellular location">
    <subcellularLocation>
        <location evidence="2">Cell membrane</location>
        <topology evidence="2">Lipid-anchor</topology>
    </subcellularLocation>
</comment>
<dbReference type="Gene3D" id="1.10.530.10">
    <property type="match status" value="1"/>
</dbReference>
<dbReference type="CDD" id="cd00118">
    <property type="entry name" value="LysM"/>
    <property type="match status" value="2"/>
</dbReference>
<dbReference type="FunFam" id="3.10.350.10:FF:000004">
    <property type="entry name" value="Membrane-bound lytic murein transglycosylase D"/>
    <property type="match status" value="1"/>
</dbReference>
<dbReference type="PROSITE" id="PS51782">
    <property type="entry name" value="LYSM"/>
    <property type="match status" value="2"/>
</dbReference>
<dbReference type="PROSITE" id="PS51257">
    <property type="entry name" value="PROKAR_LIPOPROTEIN"/>
    <property type="match status" value="1"/>
</dbReference>
<evidence type="ECO:0000256" key="14">
    <source>
        <dbReference type="ARBA" id="ARBA00070762"/>
    </source>
</evidence>
<evidence type="ECO:0000259" key="17">
    <source>
        <dbReference type="PROSITE" id="PS51782"/>
    </source>
</evidence>
<evidence type="ECO:0000256" key="1">
    <source>
        <dbReference type="ARBA" id="ARBA00001420"/>
    </source>
</evidence>
<dbReference type="PANTHER" id="PTHR33734:SF22">
    <property type="entry name" value="MEMBRANE-BOUND LYTIC MUREIN TRANSGLYCOSYLASE D"/>
    <property type="match status" value="1"/>
</dbReference>
<dbReference type="EMBL" id="WMJZ01000033">
    <property type="protein sequence ID" value="MTH48269.1"/>
    <property type="molecule type" value="Genomic_DNA"/>
</dbReference>
<dbReference type="SUPFAM" id="SSF53955">
    <property type="entry name" value="Lysozyme-like"/>
    <property type="match status" value="1"/>
</dbReference>
<evidence type="ECO:0000256" key="5">
    <source>
        <dbReference type="ARBA" id="ARBA00022475"/>
    </source>
</evidence>
<dbReference type="InterPro" id="IPR018392">
    <property type="entry name" value="LysM"/>
</dbReference>
<evidence type="ECO:0000256" key="13">
    <source>
        <dbReference type="ARBA" id="ARBA00058843"/>
    </source>
</evidence>
<dbReference type="InterPro" id="IPR023346">
    <property type="entry name" value="Lysozyme-like_dom_sf"/>
</dbReference>
<accession>A0A6L6IP43</accession>
<evidence type="ECO:0000256" key="4">
    <source>
        <dbReference type="ARBA" id="ARBA00012587"/>
    </source>
</evidence>
<evidence type="ECO:0000256" key="7">
    <source>
        <dbReference type="ARBA" id="ARBA00022737"/>
    </source>
</evidence>
<dbReference type="RefSeq" id="WP_155109754.1">
    <property type="nucleotide sequence ID" value="NZ_WMJZ01000033.1"/>
</dbReference>
<evidence type="ECO:0000256" key="10">
    <source>
        <dbReference type="ARBA" id="ARBA00023239"/>
    </source>
</evidence>
<proteinExistence type="inferred from homology"/>
<keyword evidence="11" id="KW-0449">Lipoprotein</keyword>
<dbReference type="GO" id="GO:0071555">
    <property type="term" value="P:cell wall organization"/>
    <property type="evidence" value="ECO:0007669"/>
    <property type="project" value="UniProtKB-KW"/>
</dbReference>
<dbReference type="PANTHER" id="PTHR33734">
    <property type="entry name" value="LYSM DOMAIN-CONTAINING GPI-ANCHORED PROTEIN 2"/>
    <property type="match status" value="1"/>
</dbReference>
<evidence type="ECO:0000256" key="12">
    <source>
        <dbReference type="ARBA" id="ARBA00023316"/>
    </source>
</evidence>
<dbReference type="GO" id="GO:0008932">
    <property type="term" value="F:lytic endotransglycosylase activity"/>
    <property type="evidence" value="ECO:0007669"/>
    <property type="project" value="TreeGrafter"/>
</dbReference>
<dbReference type="FunFam" id="1.10.530.10:FF:000004">
    <property type="entry name" value="Membrane-bound lytic murein transglycosylase D"/>
    <property type="match status" value="1"/>
</dbReference>
<dbReference type="NCBIfam" id="NF008050">
    <property type="entry name" value="PRK10783.1"/>
    <property type="match status" value="1"/>
</dbReference>
<feature type="domain" description="LysM" evidence="17">
    <location>
        <begin position="344"/>
        <end position="387"/>
    </location>
</feature>
<dbReference type="InterPro" id="IPR008258">
    <property type="entry name" value="Transglycosylase_SLT_dom_1"/>
</dbReference>
<dbReference type="FunFam" id="3.10.350.10:FF:000003">
    <property type="entry name" value="Membrane-bound lytic murein transglycosylase D"/>
    <property type="match status" value="1"/>
</dbReference>
<comment type="similarity">
    <text evidence="3">Belongs to the transglycosylase Slt family.</text>
</comment>
<keyword evidence="10 18" id="KW-0456">Lyase</keyword>
<evidence type="ECO:0000313" key="19">
    <source>
        <dbReference type="Proteomes" id="UP000477739"/>
    </source>
</evidence>
<evidence type="ECO:0000256" key="16">
    <source>
        <dbReference type="ARBA" id="ARBA00079405"/>
    </source>
</evidence>
<evidence type="ECO:0000256" key="15">
    <source>
        <dbReference type="ARBA" id="ARBA00078104"/>
    </source>
</evidence>
<evidence type="ECO:0000256" key="6">
    <source>
        <dbReference type="ARBA" id="ARBA00022729"/>
    </source>
</evidence>
<keyword evidence="8" id="KW-0472">Membrane</keyword>
<evidence type="ECO:0000256" key="2">
    <source>
        <dbReference type="ARBA" id="ARBA00004193"/>
    </source>
</evidence>